<protein>
    <submittedName>
        <fullName evidence="2">Uncharacterized protein</fullName>
    </submittedName>
</protein>
<sequence>MSMLEILEFIFQDFFHWLGTVILIICIPFPFSHNSFISIKNENKED</sequence>
<feature type="transmembrane region" description="Helical" evidence="1">
    <location>
        <begin position="14"/>
        <end position="31"/>
    </location>
</feature>
<keyword evidence="1" id="KW-1133">Transmembrane helix</keyword>
<dbReference type="EMBL" id="AFBR01000028">
    <property type="protein sequence ID" value="EGG55343.1"/>
    <property type="molecule type" value="Genomic_DNA"/>
</dbReference>
<name>F3QSQ6_9BACT</name>
<gene>
    <name evidence="2" type="ORF">HMPREF9442_01216</name>
</gene>
<dbReference type="HOGENOM" id="CLU_3186914_0_0_10"/>
<organism evidence="2 3">
    <name type="scientific">Paraprevotella xylaniphila YIT 11841</name>
    <dbReference type="NCBI Taxonomy" id="762982"/>
    <lineage>
        <taxon>Bacteria</taxon>
        <taxon>Pseudomonadati</taxon>
        <taxon>Bacteroidota</taxon>
        <taxon>Bacteroidia</taxon>
        <taxon>Bacteroidales</taxon>
        <taxon>Prevotellaceae</taxon>
        <taxon>Paraprevotella</taxon>
    </lineage>
</organism>
<keyword evidence="1" id="KW-0812">Transmembrane</keyword>
<evidence type="ECO:0000256" key="1">
    <source>
        <dbReference type="SAM" id="Phobius"/>
    </source>
</evidence>
<keyword evidence="1" id="KW-0472">Membrane</keyword>
<accession>F3QSQ6</accession>
<evidence type="ECO:0000313" key="3">
    <source>
        <dbReference type="Proteomes" id="UP000005546"/>
    </source>
</evidence>
<reference evidence="2 3" key="1">
    <citation type="submission" date="2011-02" db="EMBL/GenBank/DDBJ databases">
        <authorList>
            <person name="Weinstock G."/>
            <person name="Sodergren E."/>
            <person name="Clifton S."/>
            <person name="Fulton L."/>
            <person name="Fulton B."/>
            <person name="Courtney L."/>
            <person name="Fronick C."/>
            <person name="Harrison M."/>
            <person name="Strong C."/>
            <person name="Farmer C."/>
            <person name="Delahaunty K."/>
            <person name="Markovic C."/>
            <person name="Hall O."/>
            <person name="Minx P."/>
            <person name="Tomlinson C."/>
            <person name="Mitreva M."/>
            <person name="Hou S."/>
            <person name="Chen J."/>
            <person name="Wollam A."/>
            <person name="Pepin K.H."/>
            <person name="Johnson M."/>
            <person name="Bhonagiri V."/>
            <person name="Zhang X."/>
            <person name="Suruliraj S."/>
            <person name="Warren W."/>
            <person name="Chinwalla A."/>
            <person name="Mardis E.R."/>
            <person name="Wilson R.K."/>
        </authorList>
    </citation>
    <scope>NUCLEOTIDE SEQUENCE [LARGE SCALE GENOMIC DNA]</scope>
    <source>
        <strain evidence="2 3">YIT 11841</strain>
    </source>
</reference>
<dbReference type="AlphaFoldDB" id="F3QSQ6"/>
<keyword evidence="3" id="KW-1185">Reference proteome</keyword>
<comment type="caution">
    <text evidence="2">The sequence shown here is derived from an EMBL/GenBank/DDBJ whole genome shotgun (WGS) entry which is preliminary data.</text>
</comment>
<evidence type="ECO:0000313" key="2">
    <source>
        <dbReference type="EMBL" id="EGG55343.1"/>
    </source>
</evidence>
<dbReference type="Proteomes" id="UP000005546">
    <property type="component" value="Unassembled WGS sequence"/>
</dbReference>
<proteinExistence type="predicted"/>